<protein>
    <submittedName>
        <fullName evidence="2">ArsR family transcriptional regulator</fullName>
    </submittedName>
</protein>
<dbReference type="AlphaFoldDB" id="A0A4R4RHY6"/>
<accession>A0A4R4RHY6</accession>
<keyword evidence="3" id="KW-1185">Reference proteome</keyword>
<dbReference type="EMBL" id="SMKL01000046">
    <property type="protein sequence ID" value="TDC49118.1"/>
    <property type="molecule type" value="Genomic_DNA"/>
</dbReference>
<dbReference type="CDD" id="cd00090">
    <property type="entry name" value="HTH_ARSR"/>
    <property type="match status" value="1"/>
</dbReference>
<dbReference type="RefSeq" id="WP_131985412.1">
    <property type="nucleotide sequence ID" value="NZ_SMKL01000046.1"/>
</dbReference>
<comment type="caution">
    <text evidence="2">The sequence shown here is derived from an EMBL/GenBank/DDBJ whole genome shotgun (WGS) entry which is preliminary data.</text>
</comment>
<evidence type="ECO:0000259" key="1">
    <source>
        <dbReference type="SMART" id="SM00418"/>
    </source>
</evidence>
<dbReference type="InterPro" id="IPR036388">
    <property type="entry name" value="WH-like_DNA-bd_sf"/>
</dbReference>
<dbReference type="OrthoDB" id="7945987at2"/>
<dbReference type="Pfam" id="PF12840">
    <property type="entry name" value="HTH_20"/>
    <property type="match status" value="1"/>
</dbReference>
<evidence type="ECO:0000313" key="3">
    <source>
        <dbReference type="Proteomes" id="UP000295621"/>
    </source>
</evidence>
<gene>
    <name evidence="2" type="ORF">E1212_19285</name>
</gene>
<dbReference type="InterPro" id="IPR011991">
    <property type="entry name" value="ArsR-like_HTH"/>
</dbReference>
<dbReference type="InterPro" id="IPR001845">
    <property type="entry name" value="HTH_ArsR_DNA-bd_dom"/>
</dbReference>
<dbReference type="SUPFAM" id="SSF46785">
    <property type="entry name" value="Winged helix' DNA-binding domain"/>
    <property type="match status" value="1"/>
</dbReference>
<dbReference type="SMART" id="SM00418">
    <property type="entry name" value="HTH_ARSR"/>
    <property type="match status" value="1"/>
</dbReference>
<proteinExistence type="predicted"/>
<dbReference type="Proteomes" id="UP000295621">
    <property type="component" value="Unassembled WGS sequence"/>
</dbReference>
<name>A0A4R4RHY6_9ACTN</name>
<organism evidence="2 3">
    <name type="scientific">Jiangella ureilytica</name>
    <dbReference type="NCBI Taxonomy" id="2530374"/>
    <lineage>
        <taxon>Bacteria</taxon>
        <taxon>Bacillati</taxon>
        <taxon>Actinomycetota</taxon>
        <taxon>Actinomycetes</taxon>
        <taxon>Jiangellales</taxon>
        <taxon>Jiangellaceae</taxon>
        <taxon>Jiangella</taxon>
    </lineage>
</organism>
<sequence>MSIDRAMPDYDLDDQAVVTAPAQLRAMSDPLRSTILDLVLERAATVSELAVAVGRPKSTVAHHVGVLVDAGMLRVVRTRRVRAIDERYYGRTARLFRIGEIDHPVIWENDLSVAAAEARAAYEADVMMSIHRHARIPRERGMEFWEKVLELVREFSTMPRSGDTVFAFVAGLYPTDHPALPDPSPDGDS</sequence>
<reference evidence="2 3" key="1">
    <citation type="submission" date="2019-02" db="EMBL/GenBank/DDBJ databases">
        <title>Draft genome sequences of novel Actinobacteria.</title>
        <authorList>
            <person name="Sahin N."/>
            <person name="Ay H."/>
            <person name="Saygin H."/>
        </authorList>
    </citation>
    <scope>NUCLEOTIDE SEQUENCE [LARGE SCALE GENOMIC DNA]</scope>
    <source>
        <strain evidence="2 3">KC603</strain>
    </source>
</reference>
<evidence type="ECO:0000313" key="2">
    <source>
        <dbReference type="EMBL" id="TDC49118.1"/>
    </source>
</evidence>
<dbReference type="GO" id="GO:0003700">
    <property type="term" value="F:DNA-binding transcription factor activity"/>
    <property type="evidence" value="ECO:0007669"/>
    <property type="project" value="InterPro"/>
</dbReference>
<dbReference type="InterPro" id="IPR036390">
    <property type="entry name" value="WH_DNA-bd_sf"/>
</dbReference>
<feature type="domain" description="HTH arsR-type" evidence="1">
    <location>
        <begin position="22"/>
        <end position="110"/>
    </location>
</feature>
<dbReference type="Gene3D" id="1.10.10.10">
    <property type="entry name" value="Winged helix-like DNA-binding domain superfamily/Winged helix DNA-binding domain"/>
    <property type="match status" value="1"/>
</dbReference>